<evidence type="ECO:0000256" key="5">
    <source>
        <dbReference type="ARBA" id="ARBA00022692"/>
    </source>
</evidence>
<evidence type="ECO:0000256" key="9">
    <source>
        <dbReference type="SAM" id="MobiDB-lite"/>
    </source>
</evidence>
<feature type="region of interest" description="Disordered" evidence="9">
    <location>
        <begin position="49"/>
        <end position="88"/>
    </location>
</feature>
<dbReference type="PANTHER" id="PTHR22950:SF458">
    <property type="entry name" value="SODIUM-COUPLED NEUTRAL AMINO ACID TRANSPORTER 11-RELATED"/>
    <property type="match status" value="1"/>
</dbReference>
<accession>A0A1Q2ZYK5</accession>
<keyword evidence="5 10" id="KW-0812">Transmembrane</keyword>
<comment type="caution">
    <text evidence="12">The sequence shown here is derived from an EMBL/GenBank/DDBJ whole genome shotgun (WGS) entry which is preliminary data.</text>
</comment>
<name>A0A1Q2ZYK5_ZYGRO</name>
<feature type="transmembrane region" description="Helical" evidence="10">
    <location>
        <begin position="258"/>
        <end position="276"/>
    </location>
</feature>
<evidence type="ECO:0000313" key="12">
    <source>
        <dbReference type="EMBL" id="GAV48519.1"/>
    </source>
</evidence>
<feature type="transmembrane region" description="Helical" evidence="10">
    <location>
        <begin position="331"/>
        <end position="355"/>
    </location>
</feature>
<feature type="domain" description="Amino acid transporter transmembrane" evidence="11">
    <location>
        <begin position="109"/>
        <end position="499"/>
    </location>
</feature>
<keyword evidence="3" id="KW-0813">Transport</keyword>
<feature type="transmembrane region" description="Helical" evidence="10">
    <location>
        <begin position="114"/>
        <end position="134"/>
    </location>
</feature>
<dbReference type="PANTHER" id="PTHR22950">
    <property type="entry name" value="AMINO ACID TRANSPORTER"/>
    <property type="match status" value="1"/>
</dbReference>
<evidence type="ECO:0000256" key="10">
    <source>
        <dbReference type="SAM" id="Phobius"/>
    </source>
</evidence>
<keyword evidence="7 10" id="KW-1133">Transmembrane helix</keyword>
<dbReference type="EMBL" id="BDGX01000011">
    <property type="protein sequence ID" value="GAV48519.1"/>
    <property type="molecule type" value="Genomic_DNA"/>
</dbReference>
<organism evidence="12 13">
    <name type="scientific">Zygosaccharomyces rouxii</name>
    <dbReference type="NCBI Taxonomy" id="4956"/>
    <lineage>
        <taxon>Eukaryota</taxon>
        <taxon>Fungi</taxon>
        <taxon>Dikarya</taxon>
        <taxon>Ascomycota</taxon>
        <taxon>Saccharomycotina</taxon>
        <taxon>Saccharomycetes</taxon>
        <taxon>Saccharomycetales</taxon>
        <taxon>Saccharomycetaceae</taxon>
        <taxon>Zygosaccharomyces</taxon>
    </lineage>
</organism>
<keyword evidence="4" id="KW-0926">Vacuole</keyword>
<dbReference type="AlphaFoldDB" id="A0A1Q2ZYK5"/>
<feature type="transmembrane region" description="Helical" evidence="10">
    <location>
        <begin position="444"/>
        <end position="468"/>
    </location>
</feature>
<dbReference type="Pfam" id="PF01490">
    <property type="entry name" value="Aa_trans"/>
    <property type="match status" value="1"/>
</dbReference>
<feature type="compositionally biased region" description="Acidic residues" evidence="9">
    <location>
        <begin position="66"/>
        <end position="79"/>
    </location>
</feature>
<dbReference type="GO" id="GO:0005774">
    <property type="term" value="C:vacuolar membrane"/>
    <property type="evidence" value="ECO:0007669"/>
    <property type="project" value="UniProtKB-SubCell"/>
</dbReference>
<dbReference type="InterPro" id="IPR013057">
    <property type="entry name" value="AA_transpt_TM"/>
</dbReference>
<feature type="transmembrane region" description="Helical" evidence="10">
    <location>
        <begin position="480"/>
        <end position="500"/>
    </location>
</feature>
<feature type="transmembrane region" description="Helical" evidence="10">
    <location>
        <begin position="375"/>
        <end position="395"/>
    </location>
</feature>
<feature type="transmembrane region" description="Helical" evidence="10">
    <location>
        <begin position="421"/>
        <end position="438"/>
    </location>
</feature>
<evidence type="ECO:0000256" key="2">
    <source>
        <dbReference type="ARBA" id="ARBA00008066"/>
    </source>
</evidence>
<protein>
    <recommendedName>
        <fullName evidence="11">Amino acid transporter transmembrane domain-containing protein</fullName>
    </recommendedName>
</protein>
<feature type="transmembrane region" description="Helical" evidence="10">
    <location>
        <begin position="296"/>
        <end position="319"/>
    </location>
</feature>
<evidence type="ECO:0000313" key="13">
    <source>
        <dbReference type="Proteomes" id="UP000187013"/>
    </source>
</evidence>
<keyword evidence="8 10" id="KW-0472">Membrane</keyword>
<comment type="subcellular location">
    <subcellularLocation>
        <location evidence="1">Vacuole membrane</location>
        <topology evidence="1">Multi-pass membrane protein</topology>
    </subcellularLocation>
</comment>
<keyword evidence="6" id="KW-0029">Amino-acid transport</keyword>
<comment type="similarity">
    <text evidence="2">Belongs to the amino acid/polyamine transporter 2 family.</text>
</comment>
<evidence type="ECO:0000256" key="3">
    <source>
        <dbReference type="ARBA" id="ARBA00022448"/>
    </source>
</evidence>
<gene>
    <name evidence="12" type="ORF">ZYGR_0K00240</name>
</gene>
<evidence type="ECO:0000256" key="7">
    <source>
        <dbReference type="ARBA" id="ARBA00022989"/>
    </source>
</evidence>
<dbReference type="GO" id="GO:0005783">
    <property type="term" value="C:endoplasmic reticulum"/>
    <property type="evidence" value="ECO:0007669"/>
    <property type="project" value="TreeGrafter"/>
</dbReference>
<dbReference type="Proteomes" id="UP000187013">
    <property type="component" value="Unassembled WGS sequence"/>
</dbReference>
<evidence type="ECO:0000256" key="8">
    <source>
        <dbReference type="ARBA" id="ARBA00023136"/>
    </source>
</evidence>
<evidence type="ECO:0000256" key="4">
    <source>
        <dbReference type="ARBA" id="ARBA00022554"/>
    </source>
</evidence>
<sequence length="513" mass="57326">MYVLKHEHKILHKGKSQNLMHDIRGYTPVQASDEPVNIFDSEFELSHFRSQNNNDNNKKDSQNNLEGEEVETEDREDTNEITNGNYDIDDNYDDDNEFVNDVIRENNKKSTMKWAFMNMANSILGAGVIGQPIAVKNCGIIGAVIAYLVLFILVDWTLRLIVVNLTLAGKKTYQDTVAFSMGKRGRIVVLTANGLFAFGGCIGFCIIIGDTLPHVLRAFIPQDSVFLSRRSIITIVTVFISYPLALQRNIAALSKASFLALISMVIIVFTVIIRGPEIHAKRDPLTWEDILLTPKIFRGISVISFALVCHHNTSFIYFSIKNRSLQKFNKLTHISTSISVVFCMIMGFSGFAAFGQNTKGNVLNNFSADDKAVNIARLCFGFNMLTTFPLELFVLRDVMASFIMGNQPNGDPNVLSKKNHFILTTILVFGTMSISLLTCNLGAIFELIGATTASMMAYILPPWVNLLLTRDKTFRQKLPYFACIAFGFSIMLISSVQTILDTVKGSDQKHCEL</sequence>
<reference evidence="12 13" key="1">
    <citation type="submission" date="2016-08" db="EMBL/GenBank/DDBJ databases">
        <title>Draft genome sequence of allopolyploid Zygosaccharomyces rouxii.</title>
        <authorList>
            <person name="Watanabe J."/>
            <person name="Uehara K."/>
            <person name="Mogi Y."/>
            <person name="Tsukioka Y."/>
        </authorList>
    </citation>
    <scope>NUCLEOTIDE SEQUENCE [LARGE SCALE GENOMIC DNA]</scope>
    <source>
        <strain evidence="12 13">NBRC 110957</strain>
    </source>
</reference>
<dbReference type="GO" id="GO:0015179">
    <property type="term" value="F:L-amino acid transmembrane transporter activity"/>
    <property type="evidence" value="ECO:0007669"/>
    <property type="project" value="TreeGrafter"/>
</dbReference>
<feature type="transmembrane region" description="Helical" evidence="10">
    <location>
        <begin position="229"/>
        <end position="246"/>
    </location>
</feature>
<feature type="transmembrane region" description="Helical" evidence="10">
    <location>
        <begin position="187"/>
        <end position="209"/>
    </location>
</feature>
<proteinExistence type="inferred from homology"/>
<evidence type="ECO:0000256" key="1">
    <source>
        <dbReference type="ARBA" id="ARBA00004128"/>
    </source>
</evidence>
<dbReference type="OrthoDB" id="28208at2759"/>
<evidence type="ECO:0000259" key="11">
    <source>
        <dbReference type="Pfam" id="PF01490"/>
    </source>
</evidence>
<feature type="transmembrane region" description="Helical" evidence="10">
    <location>
        <begin position="140"/>
        <end position="167"/>
    </location>
</feature>
<evidence type="ECO:0000256" key="6">
    <source>
        <dbReference type="ARBA" id="ARBA00022970"/>
    </source>
</evidence>